<gene>
    <name evidence="1" type="ORF">FQA47_000249</name>
</gene>
<evidence type="ECO:0000313" key="1">
    <source>
        <dbReference type="EMBL" id="KAF6729819.1"/>
    </source>
</evidence>
<organism evidence="1 2">
    <name type="scientific">Oryzias melastigma</name>
    <name type="common">Marine medaka</name>
    <dbReference type="NCBI Taxonomy" id="30732"/>
    <lineage>
        <taxon>Eukaryota</taxon>
        <taxon>Metazoa</taxon>
        <taxon>Chordata</taxon>
        <taxon>Craniata</taxon>
        <taxon>Vertebrata</taxon>
        <taxon>Euteleostomi</taxon>
        <taxon>Actinopterygii</taxon>
        <taxon>Neopterygii</taxon>
        <taxon>Teleostei</taxon>
        <taxon>Neoteleostei</taxon>
        <taxon>Acanthomorphata</taxon>
        <taxon>Ovalentaria</taxon>
        <taxon>Atherinomorphae</taxon>
        <taxon>Beloniformes</taxon>
        <taxon>Adrianichthyidae</taxon>
        <taxon>Oryziinae</taxon>
        <taxon>Oryzias</taxon>
    </lineage>
</organism>
<name>A0A834CL48_ORYME</name>
<sequence length="348" mass="38028">MVIYDPRVKTLPPLGLFPHLTVVTAAVYFYNRGKASCLSGKKRCDEPAACQCEQHSGIIMTSASLLILVSLVGATLTGSYEAKVIKKGDQSEKIQTEMYIPELCSPTPASSTQPTSVHSLTPADVKALHVLGIPASQRSEASRVLNGLAELLSMLNPEMTTEHVDETLMESRSLSKEAQDLVLSISHQQTDWKVVLVLVPADGICSCSPQVADDIKSAVQEVEAALQILQEKLHRTLIHVAVWSGSHDKCKCMTEEGINQRLQKAIVLQALQNSLNQLLENPKWESRKDDFAVVMQSSPVILESESPDANTWAVQNELALQLWSNLLQASTNPARTLGIPVPQWSGLF</sequence>
<dbReference type="Proteomes" id="UP000646548">
    <property type="component" value="Unassembled WGS sequence"/>
</dbReference>
<dbReference type="AlphaFoldDB" id="A0A834CL48"/>
<proteinExistence type="predicted"/>
<accession>A0A834CL48</accession>
<dbReference type="EMBL" id="WKFB01000252">
    <property type="protein sequence ID" value="KAF6729819.1"/>
    <property type="molecule type" value="Genomic_DNA"/>
</dbReference>
<evidence type="ECO:0000313" key="2">
    <source>
        <dbReference type="Proteomes" id="UP000646548"/>
    </source>
</evidence>
<reference evidence="1" key="1">
    <citation type="journal article" name="BMC Genomics">
        <title>Long-read sequencing and de novo genome assembly of marine medaka (Oryzias melastigma).</title>
        <authorList>
            <person name="Liang P."/>
            <person name="Saqib H.S.A."/>
            <person name="Ni X."/>
            <person name="Shen Y."/>
        </authorList>
    </citation>
    <scope>NUCLEOTIDE SEQUENCE</scope>
    <source>
        <strain evidence="1">Bigg-433</strain>
    </source>
</reference>
<protein>
    <submittedName>
        <fullName evidence="1">Phospholipase B1, membrane-associated</fullName>
    </submittedName>
</protein>
<comment type="caution">
    <text evidence="1">The sequence shown here is derived from an EMBL/GenBank/DDBJ whole genome shotgun (WGS) entry which is preliminary data.</text>
</comment>